<keyword evidence="2 7" id="KW-0812">Transmembrane</keyword>
<evidence type="ECO:0000256" key="2">
    <source>
        <dbReference type="ARBA" id="ARBA00022692"/>
    </source>
</evidence>
<dbReference type="OMA" id="MWLTDAQ"/>
<evidence type="ECO:0000256" key="4">
    <source>
        <dbReference type="ARBA" id="ARBA00023034"/>
    </source>
</evidence>
<dbReference type="PANTHER" id="PTHR21493">
    <property type="entry name" value="CGI-141-RELATED/LIPASE CONTAINING PROTEIN"/>
    <property type="match status" value="1"/>
</dbReference>
<dbReference type="PANTHER" id="PTHR21493:SF9">
    <property type="entry name" value="GOLGI TRANSPORT PROTEIN 1-RELATED"/>
    <property type="match status" value="1"/>
</dbReference>
<keyword evidence="4" id="KW-0333">Golgi apparatus</keyword>
<evidence type="ECO:0000256" key="1">
    <source>
        <dbReference type="ARBA" id="ARBA00004653"/>
    </source>
</evidence>
<gene>
    <name evidence="8" type="ORF">SELMODRAFT_143332</name>
</gene>
<protein>
    <submittedName>
        <fullName evidence="8">Uncharacterized protein</fullName>
    </submittedName>
</protein>
<dbReference type="AlphaFoldDB" id="D8R3G1"/>
<dbReference type="OrthoDB" id="204784at2759"/>
<comment type="subcellular location">
    <subcellularLocation>
        <location evidence="1">Golgi apparatus membrane</location>
        <topology evidence="1">Multi-pass membrane protein</topology>
    </subcellularLocation>
</comment>
<keyword evidence="9" id="KW-1185">Reference proteome</keyword>
<dbReference type="GO" id="GO:0005829">
    <property type="term" value="C:cytosol"/>
    <property type="evidence" value="ECO:0007669"/>
    <property type="project" value="GOC"/>
</dbReference>
<dbReference type="InParanoid" id="D8R3G1"/>
<evidence type="ECO:0000313" key="8">
    <source>
        <dbReference type="EMBL" id="EFJ33275.1"/>
    </source>
</evidence>
<dbReference type="InterPro" id="IPR045176">
    <property type="entry name" value="Got1"/>
</dbReference>
<proteinExistence type="inferred from homology"/>
<dbReference type="STRING" id="88036.D8R3G1"/>
<evidence type="ECO:0000256" key="5">
    <source>
        <dbReference type="ARBA" id="ARBA00023136"/>
    </source>
</evidence>
<dbReference type="Gramene" id="EFJ33275">
    <property type="protein sequence ID" value="EFJ33275"/>
    <property type="gene ID" value="SELMODRAFT_143332"/>
</dbReference>
<feature type="transmembrane region" description="Helical" evidence="7">
    <location>
        <begin position="93"/>
        <end position="112"/>
    </location>
</feature>
<dbReference type="HOGENOM" id="CLU_124519_1_0_1"/>
<evidence type="ECO:0000313" key="9">
    <source>
        <dbReference type="Proteomes" id="UP000001514"/>
    </source>
</evidence>
<evidence type="ECO:0000256" key="7">
    <source>
        <dbReference type="SAM" id="Phobius"/>
    </source>
</evidence>
<dbReference type="GO" id="GO:0042147">
    <property type="term" value="P:retrograde transport, endosome to Golgi"/>
    <property type="evidence" value="ECO:0007669"/>
    <property type="project" value="InterPro"/>
</dbReference>
<keyword evidence="5 7" id="KW-0472">Membrane</keyword>
<evidence type="ECO:0000256" key="6">
    <source>
        <dbReference type="ARBA" id="ARBA00025799"/>
    </source>
</evidence>
<name>D8R3G1_SELML</name>
<dbReference type="EMBL" id="GL377571">
    <property type="protein sequence ID" value="EFJ33275.1"/>
    <property type="molecule type" value="Genomic_DNA"/>
</dbReference>
<dbReference type="InterPro" id="IPR007305">
    <property type="entry name" value="Vesicle_transpt_Got1/SFT2"/>
</dbReference>
<keyword evidence="3 7" id="KW-1133">Transmembrane helix</keyword>
<sequence>MLSMDVNDYKKIGIGLTGFGVLFTFLGLIFFFDKALLAMGNILFLSGVTLTIGPKSTLFFFAKRRNFKGTISFLVGFVLVILGWPVVGMIIEAYGFIILFSGFLPTVVVFLYRVPVLGWFFQQPFFVSIFDRFRSRRVPV</sequence>
<dbReference type="Pfam" id="PF04178">
    <property type="entry name" value="Got1"/>
    <property type="match status" value="1"/>
</dbReference>
<dbReference type="Proteomes" id="UP000001514">
    <property type="component" value="Unassembled WGS sequence"/>
</dbReference>
<evidence type="ECO:0000256" key="3">
    <source>
        <dbReference type="ARBA" id="ARBA00022989"/>
    </source>
</evidence>
<organism evidence="9">
    <name type="scientific">Selaginella moellendorffii</name>
    <name type="common">Spikemoss</name>
    <dbReference type="NCBI Taxonomy" id="88036"/>
    <lineage>
        <taxon>Eukaryota</taxon>
        <taxon>Viridiplantae</taxon>
        <taxon>Streptophyta</taxon>
        <taxon>Embryophyta</taxon>
        <taxon>Tracheophyta</taxon>
        <taxon>Lycopodiopsida</taxon>
        <taxon>Selaginellales</taxon>
        <taxon>Selaginellaceae</taxon>
        <taxon>Selaginella</taxon>
    </lineage>
</organism>
<dbReference type="GO" id="GO:0000139">
    <property type="term" value="C:Golgi membrane"/>
    <property type="evidence" value="ECO:0007669"/>
    <property type="project" value="UniProtKB-SubCell"/>
</dbReference>
<dbReference type="FunCoup" id="D8R3G1">
    <property type="interactions" value="4492"/>
</dbReference>
<feature type="transmembrane region" description="Helical" evidence="7">
    <location>
        <begin position="38"/>
        <end position="62"/>
    </location>
</feature>
<dbReference type="GO" id="GO:0006888">
    <property type="term" value="P:endoplasmic reticulum to Golgi vesicle-mediated transport"/>
    <property type="evidence" value="ECO:0007669"/>
    <property type="project" value="InterPro"/>
</dbReference>
<reference evidence="8 9" key="1">
    <citation type="journal article" date="2011" name="Science">
        <title>The Selaginella genome identifies genetic changes associated with the evolution of vascular plants.</title>
        <authorList>
            <person name="Banks J.A."/>
            <person name="Nishiyama T."/>
            <person name="Hasebe M."/>
            <person name="Bowman J.L."/>
            <person name="Gribskov M."/>
            <person name="dePamphilis C."/>
            <person name="Albert V.A."/>
            <person name="Aono N."/>
            <person name="Aoyama T."/>
            <person name="Ambrose B.A."/>
            <person name="Ashton N.W."/>
            <person name="Axtell M.J."/>
            <person name="Barker E."/>
            <person name="Barker M.S."/>
            <person name="Bennetzen J.L."/>
            <person name="Bonawitz N.D."/>
            <person name="Chapple C."/>
            <person name="Cheng C."/>
            <person name="Correa L.G."/>
            <person name="Dacre M."/>
            <person name="DeBarry J."/>
            <person name="Dreyer I."/>
            <person name="Elias M."/>
            <person name="Engstrom E.M."/>
            <person name="Estelle M."/>
            <person name="Feng L."/>
            <person name="Finet C."/>
            <person name="Floyd S.K."/>
            <person name="Frommer W.B."/>
            <person name="Fujita T."/>
            <person name="Gramzow L."/>
            <person name="Gutensohn M."/>
            <person name="Harholt J."/>
            <person name="Hattori M."/>
            <person name="Heyl A."/>
            <person name="Hirai T."/>
            <person name="Hiwatashi Y."/>
            <person name="Ishikawa M."/>
            <person name="Iwata M."/>
            <person name="Karol K.G."/>
            <person name="Koehler B."/>
            <person name="Kolukisaoglu U."/>
            <person name="Kubo M."/>
            <person name="Kurata T."/>
            <person name="Lalonde S."/>
            <person name="Li K."/>
            <person name="Li Y."/>
            <person name="Litt A."/>
            <person name="Lyons E."/>
            <person name="Manning G."/>
            <person name="Maruyama T."/>
            <person name="Michael T.P."/>
            <person name="Mikami K."/>
            <person name="Miyazaki S."/>
            <person name="Morinaga S."/>
            <person name="Murata T."/>
            <person name="Mueller-Roeber B."/>
            <person name="Nelson D.R."/>
            <person name="Obara M."/>
            <person name="Oguri Y."/>
            <person name="Olmstead R.G."/>
            <person name="Onodera N."/>
            <person name="Petersen B.L."/>
            <person name="Pils B."/>
            <person name="Prigge M."/>
            <person name="Rensing S.A."/>
            <person name="Riano-Pachon D.M."/>
            <person name="Roberts A.W."/>
            <person name="Sato Y."/>
            <person name="Scheller H.V."/>
            <person name="Schulz B."/>
            <person name="Schulz C."/>
            <person name="Shakirov E.V."/>
            <person name="Shibagaki N."/>
            <person name="Shinohara N."/>
            <person name="Shippen D.E."/>
            <person name="Soerensen I."/>
            <person name="Sotooka R."/>
            <person name="Sugimoto N."/>
            <person name="Sugita M."/>
            <person name="Sumikawa N."/>
            <person name="Tanurdzic M."/>
            <person name="Theissen G."/>
            <person name="Ulvskov P."/>
            <person name="Wakazuki S."/>
            <person name="Weng J.K."/>
            <person name="Willats W.W."/>
            <person name="Wipf D."/>
            <person name="Wolf P.G."/>
            <person name="Yang L."/>
            <person name="Zimmer A.D."/>
            <person name="Zhu Q."/>
            <person name="Mitros T."/>
            <person name="Hellsten U."/>
            <person name="Loque D."/>
            <person name="Otillar R."/>
            <person name="Salamov A."/>
            <person name="Schmutz J."/>
            <person name="Shapiro H."/>
            <person name="Lindquist E."/>
            <person name="Lucas S."/>
            <person name="Rokhsar D."/>
            <person name="Grigoriev I.V."/>
        </authorList>
    </citation>
    <scope>NUCLEOTIDE SEQUENCE [LARGE SCALE GENOMIC DNA]</scope>
</reference>
<accession>D8R3G1</accession>
<dbReference type="KEGG" id="smo:SELMODRAFT_143332"/>
<comment type="similarity">
    <text evidence="6">Belongs to the GOT1 family.</text>
</comment>
<dbReference type="eggNOG" id="KOG1743">
    <property type="taxonomic scope" value="Eukaryota"/>
</dbReference>
<feature type="transmembrane region" description="Helical" evidence="7">
    <location>
        <begin position="12"/>
        <end position="32"/>
    </location>
</feature>
<feature type="transmembrane region" description="Helical" evidence="7">
    <location>
        <begin position="69"/>
        <end position="87"/>
    </location>
</feature>